<feature type="transmembrane region" description="Helical" evidence="6">
    <location>
        <begin position="466"/>
        <end position="485"/>
    </location>
</feature>
<feature type="transmembrane region" description="Helical" evidence="6">
    <location>
        <begin position="112"/>
        <end position="134"/>
    </location>
</feature>
<dbReference type="InParanoid" id="A0A200Q9T9"/>
<protein>
    <submittedName>
        <fullName evidence="7">Proton-dependent oligopeptide transporter family</fullName>
    </submittedName>
</protein>
<gene>
    <name evidence="7" type="ORF">BVC80_1289g131</name>
</gene>
<keyword evidence="4 6" id="KW-1133">Transmembrane helix</keyword>
<dbReference type="EMBL" id="MVGT01002634">
    <property type="protein sequence ID" value="OVA07204.1"/>
    <property type="molecule type" value="Genomic_DNA"/>
</dbReference>
<feature type="transmembrane region" description="Helical" evidence="6">
    <location>
        <begin position="202"/>
        <end position="221"/>
    </location>
</feature>
<evidence type="ECO:0000313" key="8">
    <source>
        <dbReference type="Proteomes" id="UP000195402"/>
    </source>
</evidence>
<dbReference type="InterPro" id="IPR000109">
    <property type="entry name" value="POT_fam"/>
</dbReference>
<keyword evidence="3 6" id="KW-0812">Transmembrane</keyword>
<feature type="transmembrane region" description="Helical" evidence="6">
    <location>
        <begin position="350"/>
        <end position="371"/>
    </location>
</feature>
<keyword evidence="5 6" id="KW-0472">Membrane</keyword>
<comment type="subcellular location">
    <subcellularLocation>
        <location evidence="1">Membrane</location>
        <topology evidence="1">Multi-pass membrane protein</topology>
    </subcellularLocation>
</comment>
<feature type="transmembrane region" description="Helical" evidence="6">
    <location>
        <begin position="506"/>
        <end position="530"/>
    </location>
</feature>
<feature type="transmembrane region" description="Helical" evidence="6">
    <location>
        <begin position="88"/>
        <end position="105"/>
    </location>
</feature>
<feature type="transmembrane region" description="Helical" evidence="6">
    <location>
        <begin position="154"/>
        <end position="173"/>
    </location>
</feature>
<dbReference type="OMA" id="CALKMLP"/>
<keyword evidence="8" id="KW-1185">Reference proteome</keyword>
<feature type="transmembrane region" description="Helical" evidence="6">
    <location>
        <begin position="227"/>
        <end position="247"/>
    </location>
</feature>
<comment type="similarity">
    <text evidence="2">Belongs to the major facilitator superfamily. Proton-dependent oligopeptide transporter (POT/PTR) (TC 2.A.17) family.</text>
</comment>
<organism evidence="7 8">
    <name type="scientific">Macleaya cordata</name>
    <name type="common">Five-seeded plume-poppy</name>
    <name type="synonym">Bocconia cordata</name>
    <dbReference type="NCBI Taxonomy" id="56857"/>
    <lineage>
        <taxon>Eukaryota</taxon>
        <taxon>Viridiplantae</taxon>
        <taxon>Streptophyta</taxon>
        <taxon>Embryophyta</taxon>
        <taxon>Tracheophyta</taxon>
        <taxon>Spermatophyta</taxon>
        <taxon>Magnoliopsida</taxon>
        <taxon>Ranunculales</taxon>
        <taxon>Papaveraceae</taxon>
        <taxon>Papaveroideae</taxon>
        <taxon>Macleaya</taxon>
    </lineage>
</organism>
<feature type="transmembrane region" description="Helical" evidence="6">
    <location>
        <begin position="550"/>
        <end position="568"/>
    </location>
</feature>
<name>A0A200Q9T9_MACCD</name>
<evidence type="ECO:0000313" key="7">
    <source>
        <dbReference type="EMBL" id="OVA07204.1"/>
    </source>
</evidence>
<evidence type="ECO:0000256" key="2">
    <source>
        <dbReference type="ARBA" id="ARBA00005982"/>
    </source>
</evidence>
<dbReference type="PANTHER" id="PTHR11654">
    <property type="entry name" value="OLIGOPEPTIDE TRANSPORTER-RELATED"/>
    <property type="match status" value="1"/>
</dbReference>
<feature type="transmembrane region" description="Helical" evidence="6">
    <location>
        <begin position="386"/>
        <end position="406"/>
    </location>
</feature>
<reference evidence="7 8" key="1">
    <citation type="journal article" date="2017" name="Mol. Plant">
        <title>The Genome of Medicinal Plant Macleaya cordata Provides New Insights into Benzylisoquinoline Alkaloids Metabolism.</title>
        <authorList>
            <person name="Liu X."/>
            <person name="Liu Y."/>
            <person name="Huang P."/>
            <person name="Ma Y."/>
            <person name="Qing Z."/>
            <person name="Tang Q."/>
            <person name="Cao H."/>
            <person name="Cheng P."/>
            <person name="Zheng Y."/>
            <person name="Yuan Z."/>
            <person name="Zhou Y."/>
            <person name="Liu J."/>
            <person name="Tang Z."/>
            <person name="Zhuo Y."/>
            <person name="Zhang Y."/>
            <person name="Yu L."/>
            <person name="Huang J."/>
            <person name="Yang P."/>
            <person name="Peng Q."/>
            <person name="Zhang J."/>
            <person name="Jiang W."/>
            <person name="Zhang Z."/>
            <person name="Lin K."/>
            <person name="Ro D.K."/>
            <person name="Chen X."/>
            <person name="Xiong X."/>
            <person name="Shang Y."/>
            <person name="Huang S."/>
            <person name="Zeng J."/>
        </authorList>
    </citation>
    <scope>NUCLEOTIDE SEQUENCE [LARGE SCALE GENOMIC DNA]</scope>
    <source>
        <strain evidence="8">cv. BLH2017</strain>
        <tissue evidence="7">Root</tissue>
    </source>
</reference>
<dbReference type="OrthoDB" id="8904098at2759"/>
<evidence type="ECO:0000256" key="5">
    <source>
        <dbReference type="ARBA" id="ARBA00023136"/>
    </source>
</evidence>
<dbReference type="Proteomes" id="UP000195402">
    <property type="component" value="Unassembled WGS sequence"/>
</dbReference>
<feature type="transmembrane region" description="Helical" evidence="6">
    <location>
        <begin position="43"/>
        <end position="68"/>
    </location>
</feature>
<dbReference type="Pfam" id="PF00854">
    <property type="entry name" value="PTR2"/>
    <property type="match status" value="1"/>
</dbReference>
<evidence type="ECO:0000256" key="6">
    <source>
        <dbReference type="SAM" id="Phobius"/>
    </source>
</evidence>
<feature type="transmembrane region" description="Helical" evidence="6">
    <location>
        <begin position="427"/>
        <end position="446"/>
    </location>
</feature>
<dbReference type="Gene3D" id="1.20.1250.20">
    <property type="entry name" value="MFS general substrate transporter like domains"/>
    <property type="match status" value="1"/>
</dbReference>
<evidence type="ECO:0000256" key="4">
    <source>
        <dbReference type="ARBA" id="ARBA00022989"/>
    </source>
</evidence>
<dbReference type="CDD" id="cd17419">
    <property type="entry name" value="MFS_NPF7"/>
    <property type="match status" value="1"/>
</dbReference>
<dbReference type="GO" id="GO:0016020">
    <property type="term" value="C:membrane"/>
    <property type="evidence" value="ECO:0007669"/>
    <property type="project" value="UniProtKB-SubCell"/>
</dbReference>
<dbReference type="GO" id="GO:0022857">
    <property type="term" value="F:transmembrane transporter activity"/>
    <property type="evidence" value="ECO:0007669"/>
    <property type="project" value="InterPro"/>
</dbReference>
<dbReference type="AlphaFoldDB" id="A0A200Q9T9"/>
<evidence type="ECO:0000256" key="1">
    <source>
        <dbReference type="ARBA" id="ARBA00004141"/>
    </source>
</evidence>
<comment type="caution">
    <text evidence="7">The sequence shown here is derived from an EMBL/GenBank/DDBJ whole genome shotgun (WGS) entry which is preliminary data.</text>
</comment>
<dbReference type="SUPFAM" id="SSF103473">
    <property type="entry name" value="MFS general substrate transporter"/>
    <property type="match status" value="1"/>
</dbReference>
<accession>A0A200Q9T9</accession>
<proteinExistence type="inferred from homology"/>
<dbReference type="InterPro" id="IPR036259">
    <property type="entry name" value="MFS_trans_sf"/>
</dbReference>
<sequence>MAIIEVAATEVGRVVESKAVNNGLIYEKPNKKLKGQTGGWRSAGLLLVNQGLATLAFFGVGVNLVLFLTRVLGHGNASAANNVSKWTGTVYIFSLIGAFLSDSYWGRYLTCAIFQLISIVGLVLLSIASWLFLIKPAGCGDAFGELDCNPPSSIGIAIFYISIYMVALGYGGYQPTIATFGADHFNENDPVEKHSRSIFFSYFYFALNLGSLFSNTILVFFEDRGHWTIGFLASAGSAIVGLVLFLLGTRGYKYYKPCGNPLKRVTQVFVAAAKKWNVVVPADGEKLYEVEGSESAIKGSRKIVHSDEFRCLDKAATITTEDVCEKTKPDPWRLCTVTQVEEVKAVLKMLPIWLCTIIYSVVFTQMASLFVEQGAVMNTKVVNFEIPAASMSVFDIVSVLLFTFIYNQLLVPVTGKLTGNPKGLSELQRMGVGLLIGLLSMLAAGITELERLKWVIPGEESSSLSIFWQIPQYILVGASEVFMYVGQLEFFNSQAPDGVKSFGSSLCMASISLGNFVSSFIINIVMGITTRGSRPGWIPSDLNVGHMDRFFFLLVVLTALDFIGYLLCARWYKYINVEPDQEQSTDETEDQVELSRLV</sequence>
<dbReference type="FunCoup" id="A0A200Q9T9">
    <property type="interactions" value="1098"/>
</dbReference>
<evidence type="ECO:0000256" key="3">
    <source>
        <dbReference type="ARBA" id="ARBA00022692"/>
    </source>
</evidence>